<evidence type="ECO:0000313" key="7">
    <source>
        <dbReference type="EMBL" id="MDX8152058.1"/>
    </source>
</evidence>
<accession>A0ABU4VMD9</accession>
<feature type="compositionally biased region" description="Basic and acidic residues" evidence="5">
    <location>
        <begin position="121"/>
        <end position="140"/>
    </location>
</feature>
<feature type="region of interest" description="Disordered" evidence="5">
    <location>
        <begin position="86"/>
        <end position="140"/>
    </location>
</feature>
<dbReference type="EMBL" id="JAXAVX010000004">
    <property type="protein sequence ID" value="MDX8152058.1"/>
    <property type="molecule type" value="Genomic_DNA"/>
</dbReference>
<evidence type="ECO:0000313" key="8">
    <source>
        <dbReference type="Proteomes" id="UP001277761"/>
    </source>
</evidence>
<evidence type="ECO:0000256" key="5">
    <source>
        <dbReference type="SAM" id="MobiDB-lite"/>
    </source>
</evidence>
<dbReference type="InterPro" id="IPR025708">
    <property type="entry name" value="HSP15"/>
</dbReference>
<evidence type="ECO:0000256" key="2">
    <source>
        <dbReference type="ARBA" id="ARBA00022884"/>
    </source>
</evidence>
<evidence type="ECO:0000259" key="6">
    <source>
        <dbReference type="SMART" id="SM00363"/>
    </source>
</evidence>
<keyword evidence="2 4" id="KW-0694">RNA-binding</keyword>
<dbReference type="Gene3D" id="3.10.290.10">
    <property type="entry name" value="RNA-binding S4 domain"/>
    <property type="match status" value="1"/>
</dbReference>
<evidence type="ECO:0000256" key="4">
    <source>
        <dbReference type="PROSITE-ProRule" id="PRU00182"/>
    </source>
</evidence>
<dbReference type="InterPro" id="IPR002942">
    <property type="entry name" value="S4_RNA-bd"/>
</dbReference>
<dbReference type="Proteomes" id="UP001277761">
    <property type="component" value="Unassembled WGS sequence"/>
</dbReference>
<dbReference type="SUPFAM" id="SSF55174">
    <property type="entry name" value="Alpha-L RNA-binding motif"/>
    <property type="match status" value="1"/>
</dbReference>
<dbReference type="Pfam" id="PF01479">
    <property type="entry name" value="S4"/>
    <property type="match status" value="1"/>
</dbReference>
<keyword evidence="3" id="KW-0238">DNA-binding</keyword>
<evidence type="ECO:0000256" key="3">
    <source>
        <dbReference type="ARBA" id="ARBA00023125"/>
    </source>
</evidence>
<keyword evidence="8" id="KW-1185">Reference proteome</keyword>
<dbReference type="RefSeq" id="WP_319954213.1">
    <property type="nucleotide sequence ID" value="NZ_JAXAVX010000004.1"/>
</dbReference>
<gene>
    <name evidence="7" type="ORF">SK069_10670</name>
</gene>
<dbReference type="PIRSF" id="PIRSF016821">
    <property type="entry name" value="HSP15"/>
    <property type="match status" value="1"/>
</dbReference>
<dbReference type="SMART" id="SM00363">
    <property type="entry name" value="S4"/>
    <property type="match status" value="1"/>
</dbReference>
<dbReference type="InterPro" id="IPR036986">
    <property type="entry name" value="S4_RNA-bd_sf"/>
</dbReference>
<name>A0ABU4VMD9_9ACTN</name>
<feature type="domain" description="RNA-binding S4" evidence="6">
    <location>
        <begin position="8"/>
        <end position="76"/>
    </location>
</feature>
<sequence>MASPSDPVRIDRWLWAARFFKTRPLAVDAINAGHVRRDGQPVKPSRLVAPGDQLSIVVGQQRFHVEVRATAQRRGPASEARTLYVEHEASRAERERLAEQRRLSAPIGHDLGRRPTKRDRRRLEQARREPPSFGDEPRDG</sequence>
<comment type="similarity">
    <text evidence="1">Belongs to the HSP15 family.</text>
</comment>
<reference evidence="7 8" key="1">
    <citation type="submission" date="2023-11" db="EMBL/GenBank/DDBJ databases">
        <authorList>
            <person name="Xu M."/>
            <person name="Jiang T."/>
        </authorList>
    </citation>
    <scope>NUCLEOTIDE SEQUENCE [LARGE SCALE GENOMIC DNA]</scope>
    <source>
        <strain evidence="7 8">SD</strain>
    </source>
</reference>
<comment type="caution">
    <text evidence="7">The sequence shown here is derived from an EMBL/GenBank/DDBJ whole genome shotgun (WGS) entry which is preliminary data.</text>
</comment>
<protein>
    <submittedName>
        <fullName evidence="7">RNA-binding S4 domain-containing protein</fullName>
    </submittedName>
</protein>
<organism evidence="7 8">
    <name type="scientific">Patulibacter brassicae</name>
    <dbReference type="NCBI Taxonomy" id="1705717"/>
    <lineage>
        <taxon>Bacteria</taxon>
        <taxon>Bacillati</taxon>
        <taxon>Actinomycetota</taxon>
        <taxon>Thermoleophilia</taxon>
        <taxon>Solirubrobacterales</taxon>
        <taxon>Patulibacteraceae</taxon>
        <taxon>Patulibacter</taxon>
    </lineage>
</organism>
<evidence type="ECO:0000256" key="1">
    <source>
        <dbReference type="ARBA" id="ARBA00008396"/>
    </source>
</evidence>
<feature type="compositionally biased region" description="Basic and acidic residues" evidence="5">
    <location>
        <begin position="86"/>
        <end position="102"/>
    </location>
</feature>
<dbReference type="CDD" id="cd00165">
    <property type="entry name" value="S4"/>
    <property type="match status" value="1"/>
</dbReference>
<proteinExistence type="inferred from homology"/>
<dbReference type="PROSITE" id="PS50889">
    <property type="entry name" value="S4"/>
    <property type="match status" value="1"/>
</dbReference>